<dbReference type="InterPro" id="IPR050177">
    <property type="entry name" value="Lipid_A_modif_metabolic_enz"/>
</dbReference>
<evidence type="ECO:0000313" key="4">
    <source>
        <dbReference type="Proteomes" id="UP000620156"/>
    </source>
</evidence>
<accession>A0A918EUB3</accession>
<feature type="region of interest" description="Disordered" evidence="1">
    <location>
        <begin position="1"/>
        <end position="46"/>
    </location>
</feature>
<comment type="caution">
    <text evidence="3">The sequence shown here is derived from an EMBL/GenBank/DDBJ whole genome shotgun (WGS) entry which is preliminary data.</text>
</comment>
<dbReference type="PANTHER" id="PTHR43245:SF13">
    <property type="entry name" value="UDP-D-APIOSE_UDP-D-XYLOSE SYNTHASE 2"/>
    <property type="match status" value="1"/>
</dbReference>
<protein>
    <recommendedName>
        <fullName evidence="2">NAD-dependent epimerase/dehydratase domain-containing protein</fullName>
    </recommendedName>
</protein>
<keyword evidence="4" id="KW-1185">Reference proteome</keyword>
<dbReference type="InterPro" id="IPR036291">
    <property type="entry name" value="NAD(P)-bd_dom_sf"/>
</dbReference>
<dbReference type="AlphaFoldDB" id="A0A918EUB3"/>
<dbReference type="RefSeq" id="WP_189218569.1">
    <property type="nucleotide sequence ID" value="NZ_BMQK01000010.1"/>
</dbReference>
<name>A0A918EUB3_9ACTN</name>
<dbReference type="Proteomes" id="UP000620156">
    <property type="component" value="Unassembled WGS sequence"/>
</dbReference>
<evidence type="ECO:0000256" key="1">
    <source>
        <dbReference type="SAM" id="MobiDB-lite"/>
    </source>
</evidence>
<proteinExistence type="predicted"/>
<dbReference type="EMBL" id="BMQK01000010">
    <property type="protein sequence ID" value="GGQ69293.1"/>
    <property type="molecule type" value="Genomic_DNA"/>
</dbReference>
<dbReference type="Gene3D" id="3.40.50.720">
    <property type="entry name" value="NAD(P)-binding Rossmann-like Domain"/>
    <property type="match status" value="1"/>
</dbReference>
<reference evidence="3" key="2">
    <citation type="submission" date="2020-09" db="EMBL/GenBank/DDBJ databases">
        <authorList>
            <person name="Sun Q."/>
            <person name="Ohkuma M."/>
        </authorList>
    </citation>
    <scope>NUCLEOTIDE SEQUENCE</scope>
    <source>
        <strain evidence="3">JCM 3131</strain>
    </source>
</reference>
<organism evidence="3 4">
    <name type="scientific">Streptomyces ruber</name>
    <dbReference type="NCBI Taxonomy" id="83378"/>
    <lineage>
        <taxon>Bacteria</taxon>
        <taxon>Bacillati</taxon>
        <taxon>Actinomycetota</taxon>
        <taxon>Actinomycetes</taxon>
        <taxon>Kitasatosporales</taxon>
        <taxon>Streptomycetaceae</taxon>
        <taxon>Streptomyces</taxon>
    </lineage>
</organism>
<dbReference type="Pfam" id="PF01370">
    <property type="entry name" value="Epimerase"/>
    <property type="match status" value="1"/>
</dbReference>
<evidence type="ECO:0000259" key="2">
    <source>
        <dbReference type="Pfam" id="PF01370"/>
    </source>
</evidence>
<dbReference type="InterPro" id="IPR001509">
    <property type="entry name" value="Epimerase_deHydtase"/>
</dbReference>
<reference evidence="3" key="1">
    <citation type="journal article" date="2014" name="Int. J. Syst. Evol. Microbiol.">
        <title>Complete genome sequence of Corynebacterium casei LMG S-19264T (=DSM 44701T), isolated from a smear-ripened cheese.</title>
        <authorList>
            <consortium name="US DOE Joint Genome Institute (JGI-PGF)"/>
            <person name="Walter F."/>
            <person name="Albersmeier A."/>
            <person name="Kalinowski J."/>
            <person name="Ruckert C."/>
        </authorList>
    </citation>
    <scope>NUCLEOTIDE SEQUENCE</scope>
    <source>
        <strain evidence="3">JCM 3131</strain>
    </source>
</reference>
<evidence type="ECO:0000313" key="3">
    <source>
        <dbReference type="EMBL" id="GGQ69293.1"/>
    </source>
</evidence>
<sequence>MSEAPHLVGVEPDDRTAFPSDLLSDFPSDPLSHSRSAHADPRAETDRRLAELRDARVVVTGGGGLVGSRLTALLCRAGAAVTVLDRMDAYPEAAHTLFGVDRLGADLVVDDVCERDVVRRLLGGADYVVHLAACADVAACTRRPGEAFRSNLQGTQVVLEETAASRVRRLVFASSAAVYGDGRPGAEGPQEFHEDQPLRPLSVYANSKLWAEHQTRLLLGGPGGPEHAVLRYFSVYGAPQVPKPGSHSWMVAWLSMQARLGRPMRLNGGGVQVRDLVHVDDVAAATALALVEERMAGRTVNVGTGTPTSVREVAGLVAAHFPEARCITGDRPEGDPLGGYAATDRSRELLRWTPRIGVREGVTQYVRWLAATPRALPSWLAESAA</sequence>
<dbReference type="SUPFAM" id="SSF51735">
    <property type="entry name" value="NAD(P)-binding Rossmann-fold domains"/>
    <property type="match status" value="1"/>
</dbReference>
<feature type="domain" description="NAD-dependent epimerase/dehydratase" evidence="2">
    <location>
        <begin position="57"/>
        <end position="303"/>
    </location>
</feature>
<feature type="compositionally biased region" description="Basic and acidic residues" evidence="1">
    <location>
        <begin position="37"/>
        <end position="46"/>
    </location>
</feature>
<gene>
    <name evidence="3" type="ORF">GCM10010145_43830</name>
</gene>
<dbReference type="PANTHER" id="PTHR43245">
    <property type="entry name" value="BIFUNCTIONAL POLYMYXIN RESISTANCE PROTEIN ARNA"/>
    <property type="match status" value="1"/>
</dbReference>